<keyword evidence="2" id="KW-1185">Reference proteome</keyword>
<evidence type="ECO:0008006" key="3">
    <source>
        <dbReference type="Google" id="ProtNLM"/>
    </source>
</evidence>
<proteinExistence type="predicted"/>
<gene>
    <name evidence="1" type="ORF">KOF26_11420</name>
</gene>
<comment type="caution">
    <text evidence="1">The sequence shown here is derived from an EMBL/GenBank/DDBJ whole genome shotgun (WGS) entry which is preliminary data.</text>
</comment>
<name>A0ABS6BJJ9_9SPHN</name>
<reference evidence="1 2" key="1">
    <citation type="submission" date="2021-06" db="EMBL/GenBank/DDBJ databases">
        <title>Sphingomonas sp. XMGL2, whole genome shotgun sequencing project.</title>
        <authorList>
            <person name="Zhao G."/>
            <person name="Shen L."/>
        </authorList>
    </citation>
    <scope>NUCLEOTIDE SEQUENCE [LARGE SCALE GENOMIC DNA]</scope>
    <source>
        <strain evidence="1 2">XMGL2</strain>
    </source>
</reference>
<sequence length="111" mass="11104">MGLIACTTPETPAQGMYEAFGAYSAAVAAAADYAEGPTADPVIVRSLNAVNQADAVVAARTFGRAYVLCGGSNSATVAGIDCAAFAFTPTSVSAQAGALRSATLQLVQGRR</sequence>
<protein>
    <recommendedName>
        <fullName evidence="3">Lipoprotein</fullName>
    </recommendedName>
</protein>
<dbReference type="EMBL" id="JAHKRT010000005">
    <property type="protein sequence ID" value="MBU3078479.1"/>
    <property type="molecule type" value="Genomic_DNA"/>
</dbReference>
<organism evidence="1 2">
    <name type="scientific">Sphingomonas quercus</name>
    <dbReference type="NCBI Taxonomy" id="2842451"/>
    <lineage>
        <taxon>Bacteria</taxon>
        <taxon>Pseudomonadati</taxon>
        <taxon>Pseudomonadota</taxon>
        <taxon>Alphaproteobacteria</taxon>
        <taxon>Sphingomonadales</taxon>
        <taxon>Sphingomonadaceae</taxon>
        <taxon>Sphingomonas</taxon>
    </lineage>
</organism>
<accession>A0ABS6BJJ9</accession>
<evidence type="ECO:0000313" key="1">
    <source>
        <dbReference type="EMBL" id="MBU3078479.1"/>
    </source>
</evidence>
<dbReference type="RefSeq" id="WP_216324760.1">
    <property type="nucleotide sequence ID" value="NZ_JAHKRT010000005.1"/>
</dbReference>
<dbReference type="Proteomes" id="UP000776276">
    <property type="component" value="Unassembled WGS sequence"/>
</dbReference>
<evidence type="ECO:0000313" key="2">
    <source>
        <dbReference type="Proteomes" id="UP000776276"/>
    </source>
</evidence>